<name>A0ACC2WPD3_9TREE</name>
<sequence>MAERSYTSQSDPAPTAGLRPRSAFRRPRTSARRAQTARLDTSTSSIGELPDQTFFPEGEDGEDYFDEDEEEYISEEEDPDVFAFARPQTAAPPHMRALDRTAGLTTQNVAASEVPTSPTVVNSSRPTTAFATLAGTVDDDAEKRPVTRGGELARVRIVEPVKNASGSSHEGDGSSTFAAMDQLEQSDRTPLTVLEYAEHHPQSHSHAHTDPAAVIAAARRSSNPNNTALLSSIKANGARRNSAGRGSPHYDAMDNKGSNGDAQAGFTSRAPTTAQSQLSTKPSFMSNSSFDGGTTDGGFSAYTTDVDDMEGPLRRKSQRHGYRMRNFDSAMATEDLEAIPGSRDGSTWAAQSEIGGATTIPDGMTTKGDGLGNMYTKWDRDDSENLGYMDEAEEEDSPFEEVRASVSNIDDPDMPGKFLAWVMPLKKFQLPWWLGRRTLDLNPGPFNIKENSLIMIMANGSLLVSSVMHAATAVATYMHLDFHAGFTILFVLAAQLAGIGLAGFSSSLLVRPASMIWPYNLVVTTFLNTFHAEEAVLPGEITRFRFFMLAFLGAFAYYFIPENRVINQLFGVNTGLGMGLLTFDWSQVIYVGSPLMVPWFAQANAMFAFVFFYWILCPILYYTNTLYSAYMPISTGTPVDRFGSPYNITAVLNSTSPGVLDEAAYHAYSPVYISVTFMMTFTLAFAVIPAVIVHTLLHHGAQIWRAIRRQTVEAADIHEKLMQSYPGVPLWWFGTLIAISLMLGIIAIEVYHTGYPVYMFLISFAIPLVYFIPAGFLYATASQPLAINVIAELVPGYVLPGNTVVNMLSKAFSMNSLLIAVQVIQDMKLGHYMKIPPRSTFTVSAFTQIVTKNILFNVVKDICSETQVNSLTCPYTSVWFNSGVLWGAISPSRIFGPGAMYHGVLYALLAGAFVPIPFWYLGRRFPKTIWKAVNWGVIFNSALAIPPANGINYATFLLVGFIFRA</sequence>
<organism evidence="1 2">
    <name type="scientific">Naganishia vaughanmartiniae</name>
    <dbReference type="NCBI Taxonomy" id="1424756"/>
    <lineage>
        <taxon>Eukaryota</taxon>
        <taxon>Fungi</taxon>
        <taxon>Dikarya</taxon>
        <taxon>Basidiomycota</taxon>
        <taxon>Agaricomycotina</taxon>
        <taxon>Tremellomycetes</taxon>
        <taxon>Filobasidiales</taxon>
        <taxon>Filobasidiaceae</taxon>
        <taxon>Naganishia</taxon>
    </lineage>
</organism>
<accession>A0ACC2WPD3</accession>
<keyword evidence="2" id="KW-1185">Reference proteome</keyword>
<reference evidence="1" key="1">
    <citation type="submission" date="2023-04" db="EMBL/GenBank/DDBJ databases">
        <title>Draft Genome sequencing of Naganishia species isolated from polar environments using Oxford Nanopore Technology.</title>
        <authorList>
            <person name="Leo P."/>
            <person name="Venkateswaran K."/>
        </authorList>
    </citation>
    <scope>NUCLEOTIDE SEQUENCE</scope>
    <source>
        <strain evidence="1">MNA-CCFEE 5425</strain>
    </source>
</reference>
<evidence type="ECO:0000313" key="1">
    <source>
        <dbReference type="EMBL" id="KAJ9113635.1"/>
    </source>
</evidence>
<protein>
    <submittedName>
        <fullName evidence="1">Uncharacterized protein</fullName>
    </submittedName>
</protein>
<gene>
    <name evidence="1" type="ORF">QFC22_005943</name>
</gene>
<dbReference type="Proteomes" id="UP001243375">
    <property type="component" value="Unassembled WGS sequence"/>
</dbReference>
<evidence type="ECO:0000313" key="2">
    <source>
        <dbReference type="Proteomes" id="UP001243375"/>
    </source>
</evidence>
<comment type="caution">
    <text evidence="1">The sequence shown here is derived from an EMBL/GenBank/DDBJ whole genome shotgun (WGS) entry which is preliminary data.</text>
</comment>
<proteinExistence type="predicted"/>
<dbReference type="EMBL" id="JASBWU010000021">
    <property type="protein sequence ID" value="KAJ9113635.1"/>
    <property type="molecule type" value="Genomic_DNA"/>
</dbReference>